<feature type="domain" description="Mop" evidence="10">
    <location>
        <begin position="288"/>
        <end position="356"/>
    </location>
</feature>
<keyword evidence="3 8" id="KW-0500">Molybdenum</keyword>
<evidence type="ECO:0000256" key="5">
    <source>
        <dbReference type="ARBA" id="ARBA00022840"/>
    </source>
</evidence>
<dbReference type="SMART" id="SM00382">
    <property type="entry name" value="AAA"/>
    <property type="match status" value="1"/>
</dbReference>
<dbReference type="InterPro" id="IPR027417">
    <property type="entry name" value="P-loop_NTPase"/>
</dbReference>
<dbReference type="InterPro" id="IPR008995">
    <property type="entry name" value="Mo/tungstate-bd_C_term_dom"/>
</dbReference>
<evidence type="ECO:0000313" key="11">
    <source>
        <dbReference type="EMBL" id="MBB4687987.1"/>
    </source>
</evidence>
<dbReference type="GO" id="GO:0015689">
    <property type="term" value="P:molybdate ion transport"/>
    <property type="evidence" value="ECO:0007669"/>
    <property type="project" value="InterPro"/>
</dbReference>
<dbReference type="Gene3D" id="2.40.50.100">
    <property type="match status" value="1"/>
</dbReference>
<dbReference type="SUPFAM" id="SSF52540">
    <property type="entry name" value="P-loop containing nucleoside triphosphate hydrolases"/>
    <property type="match status" value="1"/>
</dbReference>
<proteinExistence type="predicted"/>
<evidence type="ECO:0000256" key="1">
    <source>
        <dbReference type="ARBA" id="ARBA00022448"/>
    </source>
</evidence>
<dbReference type="AlphaFoldDB" id="A0A840J3F6"/>
<dbReference type="Proteomes" id="UP000581769">
    <property type="component" value="Unassembled WGS sequence"/>
</dbReference>
<name>A0A840J3F6_9PSEU</name>
<evidence type="ECO:0000256" key="6">
    <source>
        <dbReference type="ARBA" id="ARBA00022967"/>
    </source>
</evidence>
<keyword evidence="4" id="KW-0547">Nucleotide-binding</keyword>
<keyword evidence="6" id="KW-1278">Translocase</keyword>
<sequence>MTLSARLALSRGTFALDVEFTVPAGSVLALLGPNGSGKSTVLGSLAGLLPVHGADVTLAGRQLVGPGVDLPPHERRIGLLSQDALLFPHLSAVDNVAFAPRSAGQSRARAREAALRWLTEVDAAEFAKRRPGQLSGGQQQRVAIARALASSPELLLLDEPFAALDVDSAPAIRGLLRRVLREGPTTVLVTHDPLDALALADHVAVLAGGRIVERGPTREVLGAPRTAFTARIAGLNLVAGVATEDGLRTASGEVITGLPAPDVVVGQAAVAVFEPSAVSVYPHDGEHHGSPRNTVEVTVAGLEPHGPVIRLRVAGGPPWAAGLSADLTPAAVADLELEPGSPVTLSVKAATVAVHPAAD</sequence>
<dbReference type="PROSITE" id="PS50893">
    <property type="entry name" value="ABC_TRANSPORTER_2"/>
    <property type="match status" value="1"/>
</dbReference>
<keyword evidence="7" id="KW-0472">Membrane</keyword>
<dbReference type="Gene3D" id="3.40.50.300">
    <property type="entry name" value="P-loop containing nucleotide triphosphate hydrolases"/>
    <property type="match status" value="1"/>
</dbReference>
<gene>
    <name evidence="11" type="ORF">BJY18_005472</name>
</gene>
<dbReference type="InterPro" id="IPR017871">
    <property type="entry name" value="ABC_transporter-like_CS"/>
</dbReference>
<dbReference type="PANTHER" id="PTHR43514">
    <property type="entry name" value="ABC TRANSPORTER I FAMILY MEMBER 10"/>
    <property type="match status" value="1"/>
</dbReference>
<dbReference type="PANTHER" id="PTHR43514:SF1">
    <property type="entry name" value="SULFATE_THIOSULFATE IMPORT ATP-BINDING PROTEIN CYSA"/>
    <property type="match status" value="1"/>
</dbReference>
<dbReference type="EMBL" id="JACHMG010000001">
    <property type="protein sequence ID" value="MBB4687987.1"/>
    <property type="molecule type" value="Genomic_DNA"/>
</dbReference>
<dbReference type="RefSeq" id="WP_184782752.1">
    <property type="nucleotide sequence ID" value="NZ_JACHMG010000001.1"/>
</dbReference>
<protein>
    <submittedName>
        <fullName evidence="11">Molybdate transport system ATP-binding protein</fullName>
    </submittedName>
</protein>
<accession>A0A840J3F6</accession>
<reference evidence="11 12" key="1">
    <citation type="submission" date="2020-08" db="EMBL/GenBank/DDBJ databases">
        <title>Sequencing the genomes of 1000 actinobacteria strains.</title>
        <authorList>
            <person name="Klenk H.-P."/>
        </authorList>
    </citation>
    <scope>NUCLEOTIDE SEQUENCE [LARGE SCALE GENOMIC DNA]</scope>
    <source>
        <strain evidence="11 12">DSM 45859</strain>
    </source>
</reference>
<keyword evidence="2" id="KW-1003">Cell membrane</keyword>
<feature type="domain" description="ABC transporter" evidence="9">
    <location>
        <begin position="1"/>
        <end position="233"/>
    </location>
</feature>
<dbReference type="InterPro" id="IPR004606">
    <property type="entry name" value="Mop_domain"/>
</dbReference>
<evidence type="ECO:0000259" key="10">
    <source>
        <dbReference type="PROSITE" id="PS51866"/>
    </source>
</evidence>
<dbReference type="PROSITE" id="PS51866">
    <property type="entry name" value="MOP"/>
    <property type="match status" value="1"/>
</dbReference>
<dbReference type="InterPro" id="IPR050334">
    <property type="entry name" value="Molybdenum_import_ModC"/>
</dbReference>
<dbReference type="Pfam" id="PF00005">
    <property type="entry name" value="ABC_tran"/>
    <property type="match status" value="1"/>
</dbReference>
<dbReference type="InterPro" id="IPR003439">
    <property type="entry name" value="ABC_transporter-like_ATP-bd"/>
</dbReference>
<keyword evidence="5 11" id="KW-0067">ATP-binding</keyword>
<dbReference type="GO" id="GO:0005524">
    <property type="term" value="F:ATP binding"/>
    <property type="evidence" value="ECO:0007669"/>
    <property type="project" value="UniProtKB-KW"/>
</dbReference>
<comment type="caution">
    <text evidence="11">The sequence shown here is derived from an EMBL/GenBank/DDBJ whole genome shotgun (WGS) entry which is preliminary data.</text>
</comment>
<evidence type="ECO:0000259" key="9">
    <source>
        <dbReference type="PROSITE" id="PS50893"/>
    </source>
</evidence>
<dbReference type="SUPFAM" id="SSF50331">
    <property type="entry name" value="MOP-like"/>
    <property type="match status" value="1"/>
</dbReference>
<evidence type="ECO:0000256" key="7">
    <source>
        <dbReference type="ARBA" id="ARBA00023136"/>
    </source>
</evidence>
<evidence type="ECO:0000256" key="3">
    <source>
        <dbReference type="ARBA" id="ARBA00022505"/>
    </source>
</evidence>
<evidence type="ECO:0000313" key="12">
    <source>
        <dbReference type="Proteomes" id="UP000581769"/>
    </source>
</evidence>
<keyword evidence="12" id="KW-1185">Reference proteome</keyword>
<evidence type="ECO:0000256" key="2">
    <source>
        <dbReference type="ARBA" id="ARBA00022475"/>
    </source>
</evidence>
<keyword evidence="1" id="KW-0813">Transport</keyword>
<organism evidence="11 12">
    <name type="scientific">Amycolatopsis jiangsuensis</name>
    <dbReference type="NCBI Taxonomy" id="1181879"/>
    <lineage>
        <taxon>Bacteria</taxon>
        <taxon>Bacillati</taxon>
        <taxon>Actinomycetota</taxon>
        <taxon>Actinomycetes</taxon>
        <taxon>Pseudonocardiales</taxon>
        <taxon>Pseudonocardiaceae</taxon>
        <taxon>Amycolatopsis</taxon>
    </lineage>
</organism>
<dbReference type="GO" id="GO:0016887">
    <property type="term" value="F:ATP hydrolysis activity"/>
    <property type="evidence" value="ECO:0007669"/>
    <property type="project" value="InterPro"/>
</dbReference>
<dbReference type="Pfam" id="PF03459">
    <property type="entry name" value="TOBE"/>
    <property type="match status" value="1"/>
</dbReference>
<evidence type="ECO:0000256" key="8">
    <source>
        <dbReference type="PROSITE-ProRule" id="PRU01213"/>
    </source>
</evidence>
<dbReference type="InterPro" id="IPR005116">
    <property type="entry name" value="Transp-assoc_OB_typ1"/>
</dbReference>
<dbReference type="PROSITE" id="PS00211">
    <property type="entry name" value="ABC_TRANSPORTER_1"/>
    <property type="match status" value="1"/>
</dbReference>
<dbReference type="InterPro" id="IPR003593">
    <property type="entry name" value="AAA+_ATPase"/>
</dbReference>
<evidence type="ECO:0000256" key="4">
    <source>
        <dbReference type="ARBA" id="ARBA00022741"/>
    </source>
</evidence>